<evidence type="ECO:0000313" key="4">
    <source>
        <dbReference type="EMBL" id="SIO15113.1"/>
    </source>
</evidence>
<dbReference type="SMART" id="SM00267">
    <property type="entry name" value="GGDEF"/>
    <property type="match status" value="1"/>
</dbReference>
<dbReference type="InterPro" id="IPR052155">
    <property type="entry name" value="Biofilm_reg_signaling"/>
</dbReference>
<dbReference type="InterPro" id="IPR000160">
    <property type="entry name" value="GGDEF_dom"/>
</dbReference>
<dbReference type="AlphaFoldDB" id="A0A1N6H5T9"/>
<dbReference type="SUPFAM" id="SSF55073">
    <property type="entry name" value="Nucleotide cyclase"/>
    <property type="match status" value="1"/>
</dbReference>
<feature type="domain" description="EAL" evidence="2">
    <location>
        <begin position="282"/>
        <end position="534"/>
    </location>
</feature>
<proteinExistence type="predicted"/>
<dbReference type="Pfam" id="PF00990">
    <property type="entry name" value="GGDEF"/>
    <property type="match status" value="1"/>
</dbReference>
<dbReference type="Gene3D" id="3.30.70.270">
    <property type="match status" value="1"/>
</dbReference>
<keyword evidence="5" id="KW-1185">Reference proteome</keyword>
<dbReference type="FunFam" id="3.30.70.270:FF:000001">
    <property type="entry name" value="Diguanylate cyclase domain protein"/>
    <property type="match status" value="1"/>
</dbReference>
<reference evidence="5" key="1">
    <citation type="submission" date="2016-11" db="EMBL/GenBank/DDBJ databases">
        <authorList>
            <person name="Varghese N."/>
            <person name="Submissions S."/>
        </authorList>
    </citation>
    <scope>NUCLEOTIDE SEQUENCE [LARGE SCALE GENOMIC DNA]</scope>
    <source>
        <strain evidence="5">DSM 17456</strain>
    </source>
</reference>
<dbReference type="InterPro" id="IPR029787">
    <property type="entry name" value="Nucleotide_cyclase"/>
</dbReference>
<dbReference type="Proteomes" id="UP000184694">
    <property type="component" value="Unassembled WGS sequence"/>
</dbReference>
<evidence type="ECO:0000259" key="3">
    <source>
        <dbReference type="PROSITE" id="PS50887"/>
    </source>
</evidence>
<dbReference type="Gene3D" id="3.20.20.450">
    <property type="entry name" value="EAL domain"/>
    <property type="match status" value="1"/>
</dbReference>
<evidence type="ECO:0000256" key="1">
    <source>
        <dbReference type="SAM" id="Phobius"/>
    </source>
</evidence>
<dbReference type="PANTHER" id="PTHR44757">
    <property type="entry name" value="DIGUANYLATE CYCLASE DGCP"/>
    <property type="match status" value="1"/>
</dbReference>
<dbReference type="GO" id="GO:0003824">
    <property type="term" value="F:catalytic activity"/>
    <property type="evidence" value="ECO:0007669"/>
    <property type="project" value="UniProtKB-ARBA"/>
</dbReference>
<dbReference type="Pfam" id="PF00563">
    <property type="entry name" value="EAL"/>
    <property type="match status" value="1"/>
</dbReference>
<keyword evidence="1" id="KW-0472">Membrane</keyword>
<keyword evidence="1" id="KW-0812">Transmembrane</keyword>
<feature type="transmembrane region" description="Helical" evidence="1">
    <location>
        <begin position="20"/>
        <end position="41"/>
    </location>
</feature>
<dbReference type="PROSITE" id="PS50887">
    <property type="entry name" value="GGDEF"/>
    <property type="match status" value="1"/>
</dbReference>
<dbReference type="CDD" id="cd01948">
    <property type="entry name" value="EAL"/>
    <property type="match status" value="1"/>
</dbReference>
<dbReference type="SUPFAM" id="SSF141868">
    <property type="entry name" value="EAL domain-like"/>
    <property type="match status" value="1"/>
</dbReference>
<dbReference type="EMBL" id="FSRG01000005">
    <property type="protein sequence ID" value="SIO15113.1"/>
    <property type="molecule type" value="Genomic_DNA"/>
</dbReference>
<dbReference type="InterPro" id="IPR043128">
    <property type="entry name" value="Rev_trsase/Diguanyl_cyclase"/>
</dbReference>
<evidence type="ECO:0000313" key="5">
    <source>
        <dbReference type="Proteomes" id="UP000184694"/>
    </source>
</evidence>
<gene>
    <name evidence="4" type="ORF">SAMN02745161_2022</name>
</gene>
<organism evidence="4 5">
    <name type="scientific">Halodesulfovibrio marinisediminis DSM 17456</name>
    <dbReference type="NCBI Taxonomy" id="1121457"/>
    <lineage>
        <taxon>Bacteria</taxon>
        <taxon>Pseudomonadati</taxon>
        <taxon>Thermodesulfobacteriota</taxon>
        <taxon>Desulfovibrionia</taxon>
        <taxon>Desulfovibrionales</taxon>
        <taxon>Desulfovibrionaceae</taxon>
        <taxon>Halodesulfovibrio</taxon>
    </lineage>
</organism>
<evidence type="ECO:0000259" key="2">
    <source>
        <dbReference type="PROSITE" id="PS50883"/>
    </source>
</evidence>
<feature type="domain" description="GGDEF" evidence="3">
    <location>
        <begin position="129"/>
        <end position="273"/>
    </location>
</feature>
<keyword evidence="1" id="KW-1133">Transmembrane helix</keyword>
<protein>
    <submittedName>
        <fullName evidence="4">Diguanylate cyclase (GGDEF) domain-containing protein</fullName>
    </submittedName>
</protein>
<dbReference type="CDD" id="cd01949">
    <property type="entry name" value="GGDEF"/>
    <property type="match status" value="1"/>
</dbReference>
<name>A0A1N6H5T9_9BACT</name>
<dbReference type="PANTHER" id="PTHR44757:SF2">
    <property type="entry name" value="BIOFILM ARCHITECTURE MAINTENANCE PROTEIN MBAA"/>
    <property type="match status" value="1"/>
</dbReference>
<sequence length="549" mass="62461">MLWSMERESKKRVGQMHKSIVRLLPIVLLATIFFTLLLTHIDALDLLYSYTRAHEEMQLDEIILGIITFIPISLIASLYTTRKFLYELVQKEKELEYSANHDSMTRLANRNNLLQLLDSLLVKAKRHESRVAVLFIDLDDFKLINDTLGHDAGDALLYQVAKRLSENLRESDILARHGGDEFILLISGIEENNSASKDKDSFCKKVTLVTQRILTTIQKPFSIENQNIYINASIGVSIYPDDGDDKSTLLMQADTAMYRAKEHGRGTYQYFSQDLTAKQNKLMLISNDLRRAIDNKEFVLHYQPIVELNSGRMIGVEALIRWVKDGKVISPNDFIPVAESIGLINPIGDWVLEECSRQLHSWKQENIPLYIAANISGRQLWQKDILEKIINTTKLIGVSKEQLEIEITEGTVIKDSFRIATVFDGLQSSGIKISLDDFGTGYSSLSRLRQMPISKLKIDRSFVNGIPLNTDDIAIVKAIIQMSDTLSIDSLAEGIETEEQWRYLRDIGCQYGQGYYFSQPVPAKKIEELWHDNYLSSDKHLNPPAALTT</sequence>
<dbReference type="STRING" id="1121457.SAMN02745161_2022"/>
<dbReference type="InterPro" id="IPR001633">
    <property type="entry name" value="EAL_dom"/>
</dbReference>
<dbReference type="PROSITE" id="PS50883">
    <property type="entry name" value="EAL"/>
    <property type="match status" value="1"/>
</dbReference>
<accession>A0A1N6H5T9</accession>
<dbReference type="SMART" id="SM00052">
    <property type="entry name" value="EAL"/>
    <property type="match status" value="1"/>
</dbReference>
<feature type="transmembrane region" description="Helical" evidence="1">
    <location>
        <begin position="61"/>
        <end position="81"/>
    </location>
</feature>
<dbReference type="InterPro" id="IPR035919">
    <property type="entry name" value="EAL_sf"/>
</dbReference>
<dbReference type="NCBIfam" id="TIGR00254">
    <property type="entry name" value="GGDEF"/>
    <property type="match status" value="1"/>
</dbReference>